<dbReference type="InterPro" id="IPR023335">
    <property type="entry name" value="ATP12_ortho_dom_sf"/>
</dbReference>
<protein>
    <recommendedName>
        <fullName evidence="6">ATPase</fullName>
    </recommendedName>
</protein>
<dbReference type="STRING" id="1207063.P24_16897"/>
<keyword evidence="3" id="KW-0143">Chaperone</keyword>
<dbReference type="AlphaFoldDB" id="K2IFW7"/>
<proteinExistence type="inferred from homology"/>
<evidence type="ECO:0000256" key="3">
    <source>
        <dbReference type="ARBA" id="ARBA00023186"/>
    </source>
</evidence>
<keyword evidence="5" id="KW-1185">Reference proteome</keyword>
<evidence type="ECO:0008006" key="6">
    <source>
        <dbReference type="Google" id="ProtNLM"/>
    </source>
</evidence>
<dbReference type="Pfam" id="PF07542">
    <property type="entry name" value="ATP12"/>
    <property type="match status" value="1"/>
</dbReference>
<dbReference type="InterPro" id="IPR042272">
    <property type="entry name" value="ATP12_ATP_synth-F1-assembly_N"/>
</dbReference>
<name>K2IFW7_9PROT</name>
<evidence type="ECO:0000256" key="2">
    <source>
        <dbReference type="ARBA" id="ARBA00022946"/>
    </source>
</evidence>
<dbReference type="PATRIC" id="fig|1207063.3.peg.3403"/>
<sequence length="232" mass="25400">MKRFYKQAGIASAADGHRVTLDGKPIRTPAKAEMVLPTAALAEAIAAEWQAQAEEIRPGDMPLTQLAATAIDRVSKERAAVIEELVGYAETDLLCYHAEEPEDLVARQVATWQPLLDWANETFEAPFQVTAGIMPARQPEPALIGVRRALDTLSDLELTALASLTASCGSLIVALAVRHGRISAEEAFSTSQLDETFQIEQWGEDEEARKRRALLMRDIEAATLFLSLCRLS</sequence>
<evidence type="ECO:0000256" key="1">
    <source>
        <dbReference type="ARBA" id="ARBA00008231"/>
    </source>
</evidence>
<dbReference type="EMBL" id="AMRL01000032">
    <property type="protein sequence ID" value="EKE68971.1"/>
    <property type="molecule type" value="Genomic_DNA"/>
</dbReference>
<accession>K2IFW7</accession>
<dbReference type="eggNOG" id="COG5387">
    <property type="taxonomic scope" value="Bacteria"/>
</dbReference>
<evidence type="ECO:0000313" key="5">
    <source>
        <dbReference type="Proteomes" id="UP000006746"/>
    </source>
</evidence>
<dbReference type="InterPro" id="IPR011419">
    <property type="entry name" value="ATP12_ATP_synth-F1-assembly"/>
</dbReference>
<dbReference type="Gene3D" id="1.10.3580.10">
    <property type="entry name" value="ATP12 ATPase"/>
    <property type="match status" value="1"/>
</dbReference>
<dbReference type="SUPFAM" id="SSF160909">
    <property type="entry name" value="ATP12-like"/>
    <property type="match status" value="1"/>
</dbReference>
<evidence type="ECO:0000313" key="4">
    <source>
        <dbReference type="EMBL" id="EKE68971.1"/>
    </source>
</evidence>
<dbReference type="RefSeq" id="WP_008945981.1">
    <property type="nucleotide sequence ID" value="NZ_AMRL01000032.1"/>
</dbReference>
<comment type="caution">
    <text evidence="4">The sequence shown here is derived from an EMBL/GenBank/DDBJ whole genome shotgun (WGS) entry which is preliminary data.</text>
</comment>
<dbReference type="Gene3D" id="3.30.2180.10">
    <property type="entry name" value="ATP12-like"/>
    <property type="match status" value="1"/>
</dbReference>
<gene>
    <name evidence="4" type="ORF">P24_16897</name>
</gene>
<comment type="similarity">
    <text evidence="1">Belongs to the ATP12 family.</text>
</comment>
<dbReference type="PANTHER" id="PTHR21013:SF10">
    <property type="entry name" value="ATP SYNTHASE MITOCHONDRIAL F1 COMPLEX ASSEMBLY FACTOR 2"/>
    <property type="match status" value="1"/>
</dbReference>
<dbReference type="PANTHER" id="PTHR21013">
    <property type="entry name" value="ATP SYNTHASE MITOCHONDRIAL F1 COMPLEX ASSEMBLY FACTOR 2/ATP12 PROTEIN, MITOCHONDRIAL PRECURSOR"/>
    <property type="match status" value="1"/>
</dbReference>
<organism evidence="4 5">
    <name type="scientific">Oceanibaculum indicum P24</name>
    <dbReference type="NCBI Taxonomy" id="1207063"/>
    <lineage>
        <taxon>Bacteria</taxon>
        <taxon>Pseudomonadati</taxon>
        <taxon>Pseudomonadota</taxon>
        <taxon>Alphaproteobacteria</taxon>
        <taxon>Rhodospirillales</taxon>
        <taxon>Oceanibaculaceae</taxon>
        <taxon>Oceanibaculum</taxon>
    </lineage>
</organism>
<keyword evidence="2" id="KW-0809">Transit peptide</keyword>
<dbReference type="Proteomes" id="UP000006746">
    <property type="component" value="Unassembled WGS sequence"/>
</dbReference>
<dbReference type="GO" id="GO:0043461">
    <property type="term" value="P:proton-transporting ATP synthase complex assembly"/>
    <property type="evidence" value="ECO:0007669"/>
    <property type="project" value="InterPro"/>
</dbReference>
<reference evidence="4 5" key="1">
    <citation type="journal article" date="2012" name="J. Bacteriol.">
        <title>Genome Sequence of Oceanibaculum indicum Type Strain P24.</title>
        <authorList>
            <person name="Lai Q."/>
            <person name="Shao Z."/>
        </authorList>
    </citation>
    <scope>NUCLEOTIDE SEQUENCE [LARGE SCALE GENOMIC DNA]</scope>
    <source>
        <strain evidence="4 5">P24</strain>
    </source>
</reference>